<keyword evidence="3" id="KW-0223">Dioxygenase</keyword>
<dbReference type="EMBL" id="CP007586">
    <property type="protein sequence ID" value="AHY16218.1"/>
    <property type="molecule type" value="Genomic_DNA"/>
</dbReference>
<accession>A0A3L8GFQ5</accession>
<evidence type="ECO:0000313" key="5">
    <source>
        <dbReference type="Proteomes" id="UP000269148"/>
    </source>
</evidence>
<reference evidence="3 5" key="2">
    <citation type="submission" date="2018-06" db="EMBL/GenBank/DDBJ databases">
        <title>Mutators as drivers of adaptation in pathogenic bacteria and a risk factor for host jumps and vaccine escape.</title>
        <authorList>
            <person name="Barnes A.C."/>
            <person name="Silayeva O."/>
        </authorList>
    </citation>
    <scope>NUCLEOTIDE SEQUENCE [LARGE SCALE GENOMIC DNA]</scope>
    <source>
        <strain evidence="3 5">QMA0445</strain>
    </source>
</reference>
<dbReference type="KEGG" id="sio:DW64_07090"/>
<dbReference type="KEGG" id="siq:DQ08_07105"/>
<dbReference type="OrthoDB" id="9803079at2"/>
<keyword evidence="3" id="KW-0560">Oxidoreductase</keyword>
<dbReference type="STRING" id="1346.BMF34_07135"/>
<proteinExistence type="predicted"/>
<evidence type="ECO:0000313" key="4">
    <source>
        <dbReference type="Proteomes" id="UP000025245"/>
    </source>
</evidence>
<organism evidence="3 5">
    <name type="scientific">Streptococcus iniae</name>
    <name type="common">Streptococcus shiloi</name>
    <dbReference type="NCBI Taxonomy" id="1346"/>
    <lineage>
        <taxon>Bacteria</taxon>
        <taxon>Bacillati</taxon>
        <taxon>Bacillota</taxon>
        <taxon>Bacilli</taxon>
        <taxon>Lactobacillales</taxon>
        <taxon>Streptococcaceae</taxon>
        <taxon>Streptococcus</taxon>
    </lineage>
</organism>
<dbReference type="PROSITE" id="PS51819">
    <property type="entry name" value="VOC"/>
    <property type="match status" value="1"/>
</dbReference>
<dbReference type="InterPro" id="IPR004360">
    <property type="entry name" value="Glyas_Fos-R_dOase_dom"/>
</dbReference>
<dbReference type="PANTHER" id="PTHR36437:SF2">
    <property type="entry name" value="GLYOXALASE_BLEOMYCIN RESISTANCE PROTEIN_DIOXYGENASE"/>
    <property type="match status" value="1"/>
</dbReference>
<dbReference type="GO" id="GO:0051213">
    <property type="term" value="F:dioxygenase activity"/>
    <property type="evidence" value="ECO:0007669"/>
    <property type="project" value="UniProtKB-KW"/>
</dbReference>
<sequence>MISKSTTMLYVDDTKAAMTFWTEQMGFVLINSVEAQGYMSYEMAPSADSATKFGLHTKELVAKANPGMNVDFPSLLFETDDLEAEYKSLTEAGVTTNPIMEYQGMVHFTFCDNEGNYIAIRQTN</sequence>
<reference evidence="2 4" key="1">
    <citation type="journal article" date="2014" name="Genome Announc.">
        <title>Complete Genome Sequence of a Virulent Strain, Streptococcus iniae ISET0901, Isolated from Diseased Tilapia.</title>
        <authorList>
            <person name="Pridgeon J.W."/>
            <person name="Zhang D."/>
            <person name="Zhang L."/>
        </authorList>
    </citation>
    <scope>NUCLEOTIDE SEQUENCE [LARGE SCALE GENOMIC DNA]</scope>
    <source>
        <strain evidence="2 4">ISET0901</strain>
    </source>
</reference>
<dbReference type="InterPro" id="IPR037523">
    <property type="entry name" value="VOC_core"/>
</dbReference>
<dbReference type="Proteomes" id="UP000269148">
    <property type="component" value="Unassembled WGS sequence"/>
</dbReference>
<dbReference type="EMBL" id="QLQD01000064">
    <property type="protein sequence ID" value="RLU56040.1"/>
    <property type="molecule type" value="Genomic_DNA"/>
</dbReference>
<dbReference type="PANTHER" id="PTHR36437">
    <property type="entry name" value="GLYOXALASE/BLEOMYCIN RESISTANCE PROTEIN/DIOXYGENASE"/>
    <property type="match status" value="1"/>
</dbReference>
<evidence type="ECO:0000313" key="2">
    <source>
        <dbReference type="EMBL" id="AHY16218.1"/>
    </source>
</evidence>
<dbReference type="Proteomes" id="UP000025245">
    <property type="component" value="Chromosome"/>
</dbReference>
<dbReference type="AlphaFoldDB" id="A0A3L8GFQ5"/>
<protein>
    <submittedName>
        <fullName evidence="2 3">Glyoxalase</fullName>
    </submittedName>
</protein>
<dbReference type="RefSeq" id="WP_003101505.1">
    <property type="nucleotide sequence ID" value="NZ_CP010783.1"/>
</dbReference>
<feature type="domain" description="VOC" evidence="1">
    <location>
        <begin position="3"/>
        <end position="123"/>
    </location>
</feature>
<dbReference type="SUPFAM" id="SSF54593">
    <property type="entry name" value="Glyoxalase/Bleomycin resistance protein/Dihydroxybiphenyl dioxygenase"/>
    <property type="match status" value="1"/>
</dbReference>
<dbReference type="GeneID" id="35766445"/>
<evidence type="ECO:0000259" key="1">
    <source>
        <dbReference type="PROSITE" id="PS51819"/>
    </source>
</evidence>
<dbReference type="KEGG" id="siz:SI82_07210"/>
<gene>
    <name evidence="3" type="ORF">DIY07_07290</name>
    <name evidence="2" type="ORF">DQ08_07105</name>
</gene>
<dbReference type="SMR" id="A0A3L8GFQ5"/>
<dbReference type="InterPro" id="IPR029068">
    <property type="entry name" value="Glyas_Bleomycin-R_OHBP_Dase"/>
</dbReference>
<dbReference type="Gene3D" id="3.10.180.10">
    <property type="entry name" value="2,3-Dihydroxybiphenyl 1,2-Dioxygenase, domain 1"/>
    <property type="match status" value="1"/>
</dbReference>
<dbReference type="Pfam" id="PF00903">
    <property type="entry name" value="Glyoxalase"/>
    <property type="match status" value="1"/>
</dbReference>
<evidence type="ECO:0000313" key="3">
    <source>
        <dbReference type="EMBL" id="RLU56040.1"/>
    </source>
</evidence>
<keyword evidence="4" id="KW-1185">Reference proteome</keyword>
<name>A0A3L8GFQ5_STRIN</name>